<dbReference type="Proteomes" id="UP000782117">
    <property type="component" value="Unassembled WGS sequence"/>
</dbReference>
<protein>
    <submittedName>
        <fullName evidence="1">Uncharacterized protein</fullName>
    </submittedName>
</protein>
<name>A0ABS2F5E3_9BACE</name>
<sequence>MDDSKNIILVEPDEIASGYKYWKEAGQLAKSIVVCSDEYDLPEFQKLFYFYPQHPQRGDVYVRSPFRNDTFYEVSQFQDNVVKEKCHCLSKIASLLGASSFNASIEVESVKERGWDLNVGMKTIKVDGDFNLKRQEAERVTKKCLISDTYKKEQLTIQGYEKAIQLAKKYGLYGDPDVRGLLEKCNPIDCSMLSHEKVVCNLTSEVNSSLDLAFSINAMKGVFTIGANFVEHTKYRFEILEIMEYNFD</sequence>
<accession>A0ABS2F5E3</accession>
<comment type="caution">
    <text evidence="1">The sequence shown here is derived from an EMBL/GenBank/DDBJ whole genome shotgun (WGS) entry which is preliminary data.</text>
</comment>
<keyword evidence="2" id="KW-1185">Reference proteome</keyword>
<gene>
    <name evidence="1" type="ORF">H6A24_00540</name>
</gene>
<organism evidence="1 2">
    <name type="scientific">Bacteroides caecicola</name>
    <dbReference type="NCBI Taxonomy" id="1462569"/>
    <lineage>
        <taxon>Bacteria</taxon>
        <taxon>Pseudomonadati</taxon>
        <taxon>Bacteroidota</taxon>
        <taxon>Bacteroidia</taxon>
        <taxon>Bacteroidales</taxon>
        <taxon>Bacteroidaceae</taxon>
        <taxon>Bacteroides</taxon>
    </lineage>
</organism>
<evidence type="ECO:0000313" key="1">
    <source>
        <dbReference type="EMBL" id="MBM6805004.1"/>
    </source>
</evidence>
<dbReference type="EMBL" id="JACJKJ010000001">
    <property type="protein sequence ID" value="MBM6805004.1"/>
    <property type="molecule type" value="Genomic_DNA"/>
</dbReference>
<reference evidence="1 2" key="1">
    <citation type="journal article" date="2021" name="Sci. Rep.">
        <title>The distribution of antibiotic resistance genes in chicken gut microbiota commensals.</title>
        <authorList>
            <person name="Juricova H."/>
            <person name="Matiasovicova J."/>
            <person name="Kubasova T."/>
            <person name="Cejkova D."/>
            <person name="Rychlik I."/>
        </authorList>
    </citation>
    <scope>NUCLEOTIDE SEQUENCE [LARGE SCALE GENOMIC DNA]</scope>
    <source>
        <strain evidence="1 2">An768</strain>
    </source>
</reference>
<evidence type="ECO:0000313" key="2">
    <source>
        <dbReference type="Proteomes" id="UP000782117"/>
    </source>
</evidence>
<dbReference type="RefSeq" id="WP_204498651.1">
    <property type="nucleotide sequence ID" value="NZ_JACJKJ010000001.1"/>
</dbReference>
<proteinExistence type="predicted"/>